<dbReference type="InterPro" id="IPR037066">
    <property type="entry name" value="Plug_dom_sf"/>
</dbReference>
<evidence type="ECO:0000256" key="9">
    <source>
        <dbReference type="ARBA" id="ARBA00023237"/>
    </source>
</evidence>
<dbReference type="SUPFAM" id="SSF56935">
    <property type="entry name" value="Porins"/>
    <property type="match status" value="1"/>
</dbReference>
<dbReference type="PROSITE" id="PS52016">
    <property type="entry name" value="TONB_DEPENDENT_REC_3"/>
    <property type="match status" value="1"/>
</dbReference>
<keyword evidence="7 10" id="KW-0472">Membrane</keyword>
<dbReference type="GO" id="GO:0015344">
    <property type="term" value="F:siderophore uptake transmembrane transporter activity"/>
    <property type="evidence" value="ECO:0007669"/>
    <property type="project" value="TreeGrafter"/>
</dbReference>
<comment type="subcellular location">
    <subcellularLocation>
        <location evidence="1 10">Cell outer membrane</location>
        <topology evidence="1 10">Multi-pass membrane protein</topology>
    </subcellularLocation>
</comment>
<dbReference type="EMBL" id="JAASRN010000001">
    <property type="protein sequence ID" value="NIK72731.1"/>
    <property type="molecule type" value="Genomic_DNA"/>
</dbReference>
<dbReference type="Pfam" id="PF07715">
    <property type="entry name" value="Plug"/>
    <property type="match status" value="1"/>
</dbReference>
<keyword evidence="3 10" id="KW-1134">Transmembrane beta strand</keyword>
<reference evidence="14 15" key="1">
    <citation type="submission" date="2020-03" db="EMBL/GenBank/DDBJ databases">
        <title>Genomic Encyclopedia of Type Strains, Phase IV (KMG-IV): sequencing the most valuable type-strain genomes for metagenomic binning, comparative biology and taxonomic classification.</title>
        <authorList>
            <person name="Goeker M."/>
        </authorList>
    </citation>
    <scope>NUCLEOTIDE SEQUENCE [LARGE SCALE GENOMIC DNA]</scope>
    <source>
        <strain evidence="14 15">DSM 5718</strain>
    </source>
</reference>
<proteinExistence type="inferred from homology"/>
<keyword evidence="5" id="KW-0732">Signal</keyword>
<accession>A0A846MMP0</accession>
<evidence type="ECO:0000256" key="2">
    <source>
        <dbReference type="ARBA" id="ARBA00022448"/>
    </source>
</evidence>
<dbReference type="PANTHER" id="PTHR30069">
    <property type="entry name" value="TONB-DEPENDENT OUTER MEMBRANE RECEPTOR"/>
    <property type="match status" value="1"/>
</dbReference>
<dbReference type="Pfam" id="PF00593">
    <property type="entry name" value="TonB_dep_Rec_b-barrel"/>
    <property type="match status" value="1"/>
</dbReference>
<gene>
    <name evidence="14" type="ORF">FHS56_000217</name>
</gene>
<evidence type="ECO:0000256" key="7">
    <source>
        <dbReference type="ARBA" id="ARBA00023136"/>
    </source>
</evidence>
<evidence type="ECO:0000256" key="6">
    <source>
        <dbReference type="ARBA" id="ARBA00023077"/>
    </source>
</evidence>
<evidence type="ECO:0000256" key="4">
    <source>
        <dbReference type="ARBA" id="ARBA00022692"/>
    </source>
</evidence>
<dbReference type="InterPro" id="IPR000531">
    <property type="entry name" value="Beta-barrel_TonB"/>
</dbReference>
<dbReference type="Gene3D" id="2.170.130.10">
    <property type="entry name" value="TonB-dependent receptor, plug domain"/>
    <property type="match status" value="1"/>
</dbReference>
<sequence>MKERLWVVGMLVATHVTQAQQLDSLIKEYELQEVVVSASRLQRELHTVSVPIQTINAEDILRAGYLRLQDALQEQTGLQLVYDHGVGLQMQGLDADYTLIMIDGEPLIGRTAGTFDLSRLNITDIKRIEIMRGPSSAVYGSEALAGVINIITEEEEALPWRLSGMARYGSRNTSNFQLKATTTSTKLSTSWSANYYGSAGYDFTPETYGQTAPPFMNYTLRGGVAYDLSPAWRVHTRVRLYEDFVKDAYESFGERFDGKGYVADKNVYTAVEWTPTGRAFWQFRNYFTTYHTSASYWQKDSGEETDHSFFRQLYWRPELFAKYDLAQEHTLSGGVGTNREQVSATRYEGTRRLYNLYAYAQHEWSRGRWHMHTGARFDHHSIYAGQLSPKWGIRYNQDRWSLRASVGRGYKAPDFRQLYLNFTNNAAGYTVLGTEEVRQGMERLLAQGLIAEILLPPSQVASLKPERSWALNVGGEWRPLQKMKVDVNLFRNMLQDMIDTQPVARRNNGQFVYSYRNLQEVITQGVELNVTYKLSTYWRLSAGYQYLDAFEPSVKERIRAGEIYKRDAQTLVSRRVKPEEYGGLFNRSRHSANLKVFYTHPRWEATMRLIYRGRYGWGDANGNLILDDKSEYVDAYVLCNMSFMYHLRRYTLQAGIDNATDFRNEAFVPALAPRTFWFAFQFDITNHKK</sequence>
<dbReference type="GO" id="GO:0009279">
    <property type="term" value="C:cell outer membrane"/>
    <property type="evidence" value="ECO:0007669"/>
    <property type="project" value="UniProtKB-SubCell"/>
</dbReference>
<evidence type="ECO:0000259" key="13">
    <source>
        <dbReference type="Pfam" id="PF07715"/>
    </source>
</evidence>
<dbReference type="CDD" id="cd01347">
    <property type="entry name" value="ligand_gated_channel"/>
    <property type="match status" value="1"/>
</dbReference>
<dbReference type="InterPro" id="IPR039426">
    <property type="entry name" value="TonB-dep_rcpt-like"/>
</dbReference>
<keyword evidence="8 14" id="KW-0675">Receptor</keyword>
<feature type="domain" description="TonB-dependent receptor plug" evidence="13">
    <location>
        <begin position="47"/>
        <end position="147"/>
    </location>
</feature>
<name>A0A846MMP0_9BACT</name>
<feature type="domain" description="TonB-dependent receptor-like beta-barrel" evidence="12">
    <location>
        <begin position="167"/>
        <end position="658"/>
    </location>
</feature>
<dbReference type="RefSeq" id="WP_166918040.1">
    <property type="nucleotide sequence ID" value="NZ_JAASRN010000001.1"/>
</dbReference>
<dbReference type="GO" id="GO:0044718">
    <property type="term" value="P:siderophore transmembrane transport"/>
    <property type="evidence" value="ECO:0007669"/>
    <property type="project" value="TreeGrafter"/>
</dbReference>
<evidence type="ECO:0000313" key="15">
    <source>
        <dbReference type="Proteomes" id="UP000537126"/>
    </source>
</evidence>
<dbReference type="Proteomes" id="UP000537126">
    <property type="component" value="Unassembled WGS sequence"/>
</dbReference>
<dbReference type="InterPro" id="IPR012910">
    <property type="entry name" value="Plug_dom"/>
</dbReference>
<dbReference type="PANTHER" id="PTHR30069:SF29">
    <property type="entry name" value="HEMOGLOBIN AND HEMOGLOBIN-HAPTOGLOBIN-BINDING PROTEIN 1-RELATED"/>
    <property type="match status" value="1"/>
</dbReference>
<keyword evidence="9 10" id="KW-0998">Cell outer membrane</keyword>
<evidence type="ECO:0000256" key="3">
    <source>
        <dbReference type="ARBA" id="ARBA00022452"/>
    </source>
</evidence>
<evidence type="ECO:0000256" key="10">
    <source>
        <dbReference type="PROSITE-ProRule" id="PRU01360"/>
    </source>
</evidence>
<dbReference type="AlphaFoldDB" id="A0A846MMP0"/>
<dbReference type="Gene3D" id="2.40.170.20">
    <property type="entry name" value="TonB-dependent receptor, beta-barrel domain"/>
    <property type="match status" value="1"/>
</dbReference>
<evidence type="ECO:0000256" key="11">
    <source>
        <dbReference type="RuleBase" id="RU003357"/>
    </source>
</evidence>
<evidence type="ECO:0000256" key="8">
    <source>
        <dbReference type="ARBA" id="ARBA00023170"/>
    </source>
</evidence>
<comment type="caution">
    <text evidence="14">The sequence shown here is derived from an EMBL/GenBank/DDBJ whole genome shotgun (WGS) entry which is preliminary data.</text>
</comment>
<evidence type="ECO:0000313" key="14">
    <source>
        <dbReference type="EMBL" id="NIK72731.1"/>
    </source>
</evidence>
<protein>
    <submittedName>
        <fullName evidence="14">Outer membrane receptor for ferrienterochelin and colicins</fullName>
    </submittedName>
</protein>
<dbReference type="InterPro" id="IPR036942">
    <property type="entry name" value="Beta-barrel_TonB_sf"/>
</dbReference>
<evidence type="ECO:0000259" key="12">
    <source>
        <dbReference type="Pfam" id="PF00593"/>
    </source>
</evidence>
<keyword evidence="4 10" id="KW-0812">Transmembrane</keyword>
<keyword evidence="15" id="KW-1185">Reference proteome</keyword>
<organism evidence="14 15">
    <name type="scientific">Thermonema lapsum</name>
    <dbReference type="NCBI Taxonomy" id="28195"/>
    <lineage>
        <taxon>Bacteria</taxon>
        <taxon>Pseudomonadati</taxon>
        <taxon>Bacteroidota</taxon>
        <taxon>Cytophagia</taxon>
        <taxon>Cytophagales</taxon>
        <taxon>Thermonemataceae</taxon>
        <taxon>Thermonema</taxon>
    </lineage>
</organism>
<evidence type="ECO:0000256" key="5">
    <source>
        <dbReference type="ARBA" id="ARBA00022729"/>
    </source>
</evidence>
<evidence type="ECO:0000256" key="1">
    <source>
        <dbReference type="ARBA" id="ARBA00004571"/>
    </source>
</evidence>
<keyword evidence="2 10" id="KW-0813">Transport</keyword>
<comment type="similarity">
    <text evidence="10 11">Belongs to the TonB-dependent receptor family.</text>
</comment>
<keyword evidence="6 11" id="KW-0798">TonB box</keyword>